<sequence length="151" mass="16417">MLLLLLLLLLLMPLVRLLPAKIEGLLVVLQLLLLLWRPFGEEASIFMMALRAVALVASKLLDVVTSDTWHGSRLICICSGSMVPCSHRPMQVSVFFATAVVPLMKSVCDCTKMLLLAWLKESAVPVLLWKFLATSSSGEQGRNGEAAGGVL</sequence>
<organism evidence="2">
    <name type="scientific">Anopheles braziliensis</name>
    <dbReference type="NCBI Taxonomy" id="58242"/>
    <lineage>
        <taxon>Eukaryota</taxon>
        <taxon>Metazoa</taxon>
        <taxon>Ecdysozoa</taxon>
        <taxon>Arthropoda</taxon>
        <taxon>Hexapoda</taxon>
        <taxon>Insecta</taxon>
        <taxon>Pterygota</taxon>
        <taxon>Neoptera</taxon>
        <taxon>Endopterygota</taxon>
        <taxon>Diptera</taxon>
        <taxon>Nematocera</taxon>
        <taxon>Culicoidea</taxon>
        <taxon>Culicidae</taxon>
        <taxon>Anophelinae</taxon>
        <taxon>Anopheles</taxon>
    </lineage>
</organism>
<dbReference type="EMBL" id="GGFM01009125">
    <property type="protein sequence ID" value="MBW29876.1"/>
    <property type="molecule type" value="Transcribed_RNA"/>
</dbReference>
<evidence type="ECO:0000313" key="2">
    <source>
        <dbReference type="EMBL" id="MBW29876.1"/>
    </source>
</evidence>
<proteinExistence type="predicted"/>
<keyword evidence="1" id="KW-0732">Signal</keyword>
<reference evidence="2" key="1">
    <citation type="submission" date="2018-01" db="EMBL/GenBank/DDBJ databases">
        <title>An insight into the sialome of Amazonian anophelines.</title>
        <authorList>
            <person name="Ribeiro J.M."/>
            <person name="Scarpassa V."/>
            <person name="Calvo E."/>
        </authorList>
    </citation>
    <scope>NUCLEOTIDE SEQUENCE</scope>
    <source>
        <tissue evidence="2">Salivary glands</tissue>
    </source>
</reference>
<feature type="chain" id="PRO_5014798520" evidence="1">
    <location>
        <begin position="18"/>
        <end position="151"/>
    </location>
</feature>
<dbReference type="AlphaFoldDB" id="A0A2M3ZMW4"/>
<accession>A0A2M3ZMW4</accession>
<feature type="signal peptide" evidence="1">
    <location>
        <begin position="1"/>
        <end position="17"/>
    </location>
</feature>
<evidence type="ECO:0000256" key="1">
    <source>
        <dbReference type="SAM" id="SignalP"/>
    </source>
</evidence>
<name>A0A2M3ZMW4_9DIPT</name>
<protein>
    <submittedName>
        <fullName evidence="2">Putative secreted peptide</fullName>
    </submittedName>
</protein>